<organism evidence="2 3">
    <name type="scientific">Williamsoniiplasma lucivorax</name>
    <dbReference type="NCBI Taxonomy" id="209274"/>
    <lineage>
        <taxon>Bacteria</taxon>
        <taxon>Bacillati</taxon>
        <taxon>Mycoplasmatota</taxon>
        <taxon>Mollicutes</taxon>
        <taxon>Entomoplasmatales</taxon>
        <taxon>Williamsoniiplasma</taxon>
    </lineage>
</organism>
<keyword evidence="1" id="KW-1133">Transmembrane helix</keyword>
<evidence type="ECO:0000256" key="1">
    <source>
        <dbReference type="SAM" id="Phobius"/>
    </source>
</evidence>
<keyword evidence="1" id="KW-0812">Transmembrane</keyword>
<protein>
    <submittedName>
        <fullName evidence="2">Thiamine transporter</fullName>
    </submittedName>
</protein>
<name>A0A2S5RFT4_9MOLU</name>
<dbReference type="Gene3D" id="1.10.1760.20">
    <property type="match status" value="1"/>
</dbReference>
<proteinExistence type="predicted"/>
<dbReference type="EMBL" id="PHNE01000001">
    <property type="protein sequence ID" value="PPE05995.1"/>
    <property type="molecule type" value="Genomic_DNA"/>
</dbReference>
<evidence type="ECO:0000313" key="2">
    <source>
        <dbReference type="EMBL" id="PPE05995.1"/>
    </source>
</evidence>
<feature type="transmembrane region" description="Helical" evidence="1">
    <location>
        <begin position="213"/>
        <end position="233"/>
    </location>
</feature>
<dbReference type="AlphaFoldDB" id="A0A2S5RFT4"/>
<keyword evidence="1" id="KW-0472">Membrane</keyword>
<gene>
    <name evidence="2" type="primary">thiT</name>
    <name evidence="2" type="ORF">ELUCI_v1c02860</name>
</gene>
<feature type="transmembrane region" description="Helical" evidence="1">
    <location>
        <begin position="265"/>
        <end position="287"/>
    </location>
</feature>
<dbReference type="GO" id="GO:0005886">
    <property type="term" value="C:plasma membrane"/>
    <property type="evidence" value="ECO:0007669"/>
    <property type="project" value="InterPro"/>
</dbReference>
<dbReference type="GO" id="GO:0015234">
    <property type="term" value="F:thiamine transmembrane transporter activity"/>
    <property type="evidence" value="ECO:0007669"/>
    <property type="project" value="InterPro"/>
</dbReference>
<feature type="transmembrane region" description="Helical" evidence="1">
    <location>
        <begin position="20"/>
        <end position="42"/>
    </location>
</feature>
<reference evidence="2 3" key="1">
    <citation type="submission" date="2017-11" db="EMBL/GenBank/DDBJ databases">
        <title>Genome sequence of Entomoplasma lucivorax PIPN-2 (ATCC 49196).</title>
        <authorList>
            <person name="Lo W.-S."/>
            <person name="Gasparich G.E."/>
            <person name="Kuo C.-H."/>
        </authorList>
    </citation>
    <scope>NUCLEOTIDE SEQUENCE [LARGE SCALE GENOMIC DNA]</scope>
    <source>
        <strain evidence="2 3">PIPN-2</strain>
    </source>
</reference>
<dbReference type="Proteomes" id="UP000237865">
    <property type="component" value="Unassembled WGS sequence"/>
</dbReference>
<dbReference type="Pfam" id="PF09515">
    <property type="entry name" value="Thia_YuaJ"/>
    <property type="match status" value="1"/>
</dbReference>
<dbReference type="RefSeq" id="WP_028127085.1">
    <property type="nucleotide sequence ID" value="NZ_PHNE01000001.1"/>
</dbReference>
<feature type="transmembrane region" description="Helical" evidence="1">
    <location>
        <begin position="54"/>
        <end position="79"/>
    </location>
</feature>
<evidence type="ECO:0000313" key="3">
    <source>
        <dbReference type="Proteomes" id="UP000237865"/>
    </source>
</evidence>
<sequence length="322" mass="36558">MKIAFTKIEKPPLAKMSMGFAILSILVMLILLIFFSCFKISWTNMTNEKTFQNIKIMLIILFTLGLIFSILIAVSWFLADLGKIIDNKMQFILLSIISFSFINIVILFYLFHKNKTNKQKWKITWKFFGWKKFSIYEIVLGGVFTALTIVFAYLEQFMPGLVIGVGLTFKYVILIVIGVVISPILAICVGITAALLSILFVGPGHIISPWSFLLDYFVPMMMPGIVSLLRFTIKPEKSYINYLNYIIIGFLNSFGVFISQTISGIFVWTVLISVPNWGANTFLYSIIINTIHVWPLTYPLTQILIIPAIKVASLISKNKLLT</sequence>
<feature type="transmembrane region" description="Helical" evidence="1">
    <location>
        <begin position="91"/>
        <end position="112"/>
    </location>
</feature>
<feature type="transmembrane region" description="Helical" evidence="1">
    <location>
        <begin position="239"/>
        <end position="258"/>
    </location>
</feature>
<dbReference type="InterPro" id="IPR012651">
    <property type="entry name" value="Thia_Transptr_ThiT"/>
</dbReference>
<feature type="transmembrane region" description="Helical" evidence="1">
    <location>
        <begin position="173"/>
        <end position="201"/>
    </location>
</feature>
<feature type="transmembrane region" description="Helical" evidence="1">
    <location>
        <begin position="293"/>
        <end position="315"/>
    </location>
</feature>
<accession>A0A2S5RFT4</accession>
<keyword evidence="3" id="KW-1185">Reference proteome</keyword>
<comment type="caution">
    <text evidence="2">The sequence shown here is derived from an EMBL/GenBank/DDBJ whole genome shotgun (WGS) entry which is preliminary data.</text>
</comment>
<feature type="transmembrane region" description="Helical" evidence="1">
    <location>
        <begin position="133"/>
        <end position="153"/>
    </location>
</feature>